<dbReference type="SUPFAM" id="SSF46938">
    <property type="entry name" value="CRAL/TRIO N-terminal domain"/>
    <property type="match status" value="1"/>
</dbReference>
<dbReference type="Gene3D" id="3.40.525.10">
    <property type="entry name" value="CRAL-TRIO lipid binding domain"/>
    <property type="match status" value="1"/>
</dbReference>
<dbReference type="PANTHER" id="PTHR45657">
    <property type="entry name" value="CRAL-TRIO DOMAIN-CONTAINING PROTEIN YKL091C-RELATED"/>
    <property type="match status" value="1"/>
</dbReference>
<dbReference type="PRINTS" id="PR00180">
    <property type="entry name" value="CRETINALDHBP"/>
</dbReference>
<organism evidence="3 4">
    <name type="scientific">Endocarpon pusillum</name>
    <dbReference type="NCBI Taxonomy" id="364733"/>
    <lineage>
        <taxon>Eukaryota</taxon>
        <taxon>Fungi</taxon>
        <taxon>Dikarya</taxon>
        <taxon>Ascomycota</taxon>
        <taxon>Pezizomycotina</taxon>
        <taxon>Eurotiomycetes</taxon>
        <taxon>Chaetothyriomycetidae</taxon>
        <taxon>Verrucariales</taxon>
        <taxon>Verrucariaceae</taxon>
        <taxon>Endocarpon</taxon>
    </lineage>
</organism>
<dbReference type="InterPro" id="IPR051026">
    <property type="entry name" value="PI/PC_transfer"/>
</dbReference>
<evidence type="ECO:0000256" key="1">
    <source>
        <dbReference type="SAM" id="MobiDB-lite"/>
    </source>
</evidence>
<proteinExistence type="predicted"/>
<dbReference type="SMART" id="SM01100">
    <property type="entry name" value="CRAL_TRIO_N"/>
    <property type="match status" value="1"/>
</dbReference>
<dbReference type="InterPro" id="IPR001251">
    <property type="entry name" value="CRAL-TRIO_dom"/>
</dbReference>
<dbReference type="PROSITE" id="PS50191">
    <property type="entry name" value="CRAL_TRIO"/>
    <property type="match status" value="1"/>
</dbReference>
<name>A0A8H7ADX3_9EURO</name>
<keyword evidence="4" id="KW-1185">Reference proteome</keyword>
<feature type="compositionally biased region" description="Polar residues" evidence="1">
    <location>
        <begin position="372"/>
        <end position="386"/>
    </location>
</feature>
<dbReference type="CDD" id="cd00170">
    <property type="entry name" value="SEC14"/>
    <property type="match status" value="1"/>
</dbReference>
<accession>A0A8H7ADX3</accession>
<dbReference type="Gene3D" id="1.10.8.20">
    <property type="entry name" value="N-terminal domain of phosphatidylinositol transfer protein sec14p"/>
    <property type="match status" value="1"/>
</dbReference>
<gene>
    <name evidence="3" type="primary">SEC14</name>
    <name evidence="3" type="ORF">GJ744_012344</name>
</gene>
<dbReference type="InterPro" id="IPR036273">
    <property type="entry name" value="CRAL/TRIO_N_dom_sf"/>
</dbReference>
<sequence>MASHLKNHLPGQKSSKETTPRTSTTQAPSNPHVDLDPKYDDYDFPTTAPETQSGHPGHTTREQDAQVYQLRQMLEQAGYTERLDTLTLLRFLRARKFNVEQAKTMFMDSEKWRKEFGTDDLPRTFDYKEKSQVFQYYPQYYHKTDKDGRPVYIEQLGNIDLTAMYKITTADRMLRNLVVEYEKLADPRLPACCRKSGRLLETCCSIIDLKGVGVSKVSSVYGYVKSASAILQNYYPERLGKLYLINAPWGFSGAFNFVKGFLDPVTVQKIHILGSDYLPKLLEQVPKENLPKQFGGDCECEGGCALSDAGPWQDPKWVKPPKWAKHSPPSGYGEKEATGGLKAEAGVIDHEKLNEGVQNMDVGERKAGQVEQGATPSMASTANAHA</sequence>
<evidence type="ECO:0000259" key="2">
    <source>
        <dbReference type="PROSITE" id="PS50191"/>
    </source>
</evidence>
<dbReference type="Pfam" id="PF03765">
    <property type="entry name" value="CRAL_TRIO_N"/>
    <property type="match status" value="1"/>
</dbReference>
<dbReference type="Pfam" id="PF00650">
    <property type="entry name" value="CRAL_TRIO"/>
    <property type="match status" value="1"/>
</dbReference>
<dbReference type="Proteomes" id="UP000606974">
    <property type="component" value="Unassembled WGS sequence"/>
</dbReference>
<dbReference type="OrthoDB" id="1434354at2759"/>
<dbReference type="AlphaFoldDB" id="A0A8H7ADX3"/>
<dbReference type="InterPro" id="IPR011074">
    <property type="entry name" value="CRAL/TRIO_N_dom"/>
</dbReference>
<feature type="region of interest" description="Disordered" evidence="1">
    <location>
        <begin position="352"/>
        <end position="386"/>
    </location>
</feature>
<dbReference type="PANTHER" id="PTHR45657:SF1">
    <property type="entry name" value="CRAL-TRIO DOMAIN-CONTAINING PROTEIN YKL091C-RELATED"/>
    <property type="match status" value="1"/>
</dbReference>
<comment type="caution">
    <text evidence="3">The sequence shown here is derived from an EMBL/GenBank/DDBJ whole genome shotgun (WGS) entry which is preliminary data.</text>
</comment>
<reference evidence="3" key="1">
    <citation type="submission" date="2020-02" db="EMBL/GenBank/DDBJ databases">
        <authorList>
            <person name="Palmer J.M."/>
        </authorList>
    </citation>
    <scope>NUCLEOTIDE SEQUENCE</scope>
    <source>
        <strain evidence="3">EPUS1.4</strain>
        <tissue evidence="3">Thallus</tissue>
    </source>
</reference>
<dbReference type="EMBL" id="JAACFV010000096">
    <property type="protein sequence ID" value="KAF7505997.1"/>
    <property type="molecule type" value="Genomic_DNA"/>
</dbReference>
<dbReference type="InterPro" id="IPR036865">
    <property type="entry name" value="CRAL-TRIO_dom_sf"/>
</dbReference>
<evidence type="ECO:0000313" key="4">
    <source>
        <dbReference type="Proteomes" id="UP000606974"/>
    </source>
</evidence>
<feature type="region of interest" description="Disordered" evidence="1">
    <location>
        <begin position="1"/>
        <end position="62"/>
    </location>
</feature>
<dbReference type="SUPFAM" id="SSF52087">
    <property type="entry name" value="CRAL/TRIO domain"/>
    <property type="match status" value="1"/>
</dbReference>
<feature type="domain" description="CRAL-TRIO" evidence="2">
    <location>
        <begin position="129"/>
        <end position="302"/>
    </location>
</feature>
<protein>
    <submittedName>
        <fullName evidence="3">Cytosolic factor, phosphatidylinositol/phosphatidylcholine transfer protein</fullName>
    </submittedName>
</protein>
<feature type="compositionally biased region" description="Polar residues" evidence="1">
    <location>
        <begin position="20"/>
        <end position="29"/>
    </location>
</feature>
<dbReference type="SMART" id="SM00516">
    <property type="entry name" value="SEC14"/>
    <property type="match status" value="1"/>
</dbReference>
<evidence type="ECO:0000313" key="3">
    <source>
        <dbReference type="EMBL" id="KAF7505997.1"/>
    </source>
</evidence>